<name>A0A271KA54_9HYPH</name>
<keyword evidence="3 6" id="KW-0369">Histidine metabolism</keyword>
<dbReference type="InterPro" id="IPR008948">
    <property type="entry name" value="L-Aspartase-like"/>
</dbReference>
<dbReference type="UniPathway" id="UPA00379">
    <property type="reaction ID" value="UER00549"/>
</dbReference>
<dbReference type="PROSITE" id="PS00488">
    <property type="entry name" value="PAL_HISTIDASE"/>
    <property type="match status" value="1"/>
</dbReference>
<protein>
    <recommendedName>
        <fullName evidence="2 6">Histidine ammonia-lyase</fullName>
        <shortName evidence="6">Histidase</shortName>
        <ecNumber evidence="2 6">4.3.1.3</ecNumber>
    </recommendedName>
</protein>
<dbReference type="GO" id="GO:0004397">
    <property type="term" value="F:histidine ammonia-lyase activity"/>
    <property type="evidence" value="ECO:0007669"/>
    <property type="project" value="UniProtKB-UniRule"/>
</dbReference>
<dbReference type="HAMAP" id="MF_00229">
    <property type="entry name" value="His_ammonia_lyase"/>
    <property type="match status" value="1"/>
</dbReference>
<comment type="PTM">
    <text evidence="6">Contains an active site 4-methylidene-imidazol-5-one (MIO), which is formed autocatalytically by cyclization and dehydration of residues Ala-Ser-Gly.</text>
</comment>
<sequence length="506" mass="53156">MTIAIVPGSNTLADWRQIYWGAPFNLSGSADARINAGAEAVQNIIRKGAPVYGINTGFGKLATVRIEDDQLALLQRNLILSHSVGVGDYLPAQVVRLIGALKVASLSHGASGARLETIRMIEKLIALDLIPAVPAQGSVGASGDLAPLAHFVSSMMGIGEFVVDGKVVPSTEVLAHHGLTPLVLAPKEGLALLNGTQVSTALALAGTFETERAFEAALVTGVLSLEGAKGTDTPFDPRIHALRPHAGQVDVAAALKELVAGSEIRESHRNCSKVQDPYCLRCMPQVMGSCLDALRHSSSILGIEAQSVSDNPLLFENGDVLSGGNFHAEPVAFAADYLALAIVEIGSMSERRSSMLLDTSLSGLPAFLTRDAGLNSGLMMGQITAAALTSENKQKATPAVIDTIPTSANQEDHVSMATHGARRTLPMAQNTQTIIGIELMTAVQACDFHAPLRSSEALERGRSALRAVVPHLEEDRRQSPDIAAATKLVRSGALVDAVGRDLLPII</sequence>
<dbReference type="EMBL" id="NPKH01000037">
    <property type="protein sequence ID" value="PAP92057.1"/>
    <property type="molecule type" value="Genomic_DNA"/>
</dbReference>
<dbReference type="GO" id="GO:0019556">
    <property type="term" value="P:L-histidine catabolic process to glutamate and formamide"/>
    <property type="evidence" value="ECO:0007669"/>
    <property type="project" value="UniProtKB-UniPathway"/>
</dbReference>
<dbReference type="Pfam" id="PF00221">
    <property type="entry name" value="Lyase_aromatic"/>
    <property type="match status" value="1"/>
</dbReference>
<dbReference type="PANTHER" id="PTHR10362">
    <property type="entry name" value="HISTIDINE AMMONIA-LYASE"/>
    <property type="match status" value="1"/>
</dbReference>
<dbReference type="InterPro" id="IPR001106">
    <property type="entry name" value="Aromatic_Lyase"/>
</dbReference>
<dbReference type="FunFam" id="1.20.200.10:FF:000003">
    <property type="entry name" value="Histidine ammonia-lyase"/>
    <property type="match status" value="1"/>
</dbReference>
<reference evidence="10 11" key="1">
    <citation type="submission" date="2017-08" db="EMBL/GenBank/DDBJ databases">
        <title>Mesorhizobium wenxinae sp. nov., a novel rhizobial species isolated from root nodules of chickpea (Cicer arietinum L.).</title>
        <authorList>
            <person name="Zhang J."/>
        </authorList>
    </citation>
    <scope>NUCLEOTIDE SEQUENCE [LARGE SCALE GENOMIC DNA]</scope>
    <source>
        <strain evidence="11">WYCCWR 10019</strain>
    </source>
</reference>
<comment type="caution">
    <text evidence="10">The sequence shown here is derived from an EMBL/GenBank/DDBJ whole genome shotgun (WGS) entry which is preliminary data.</text>
</comment>
<organism evidence="10 11">
    <name type="scientific">Mesorhizobium wenxiniae</name>
    <dbReference type="NCBI Taxonomy" id="2014805"/>
    <lineage>
        <taxon>Bacteria</taxon>
        <taxon>Pseudomonadati</taxon>
        <taxon>Pseudomonadota</taxon>
        <taxon>Alphaproteobacteria</taxon>
        <taxon>Hyphomicrobiales</taxon>
        <taxon>Phyllobacteriaceae</taxon>
        <taxon>Mesorhizobium</taxon>
    </lineage>
</organism>
<dbReference type="InterPro" id="IPR024083">
    <property type="entry name" value="Fumarase/histidase_N"/>
</dbReference>
<dbReference type="CDD" id="cd00332">
    <property type="entry name" value="PAL-HAL"/>
    <property type="match status" value="1"/>
</dbReference>
<dbReference type="InterPro" id="IPR022313">
    <property type="entry name" value="Phe/His_NH3-lyase_AS"/>
</dbReference>
<dbReference type="NCBIfam" id="NF006871">
    <property type="entry name" value="PRK09367.1"/>
    <property type="match status" value="1"/>
</dbReference>
<comment type="similarity">
    <text evidence="6 7">Belongs to the PAL/histidase family.</text>
</comment>
<dbReference type="EC" id="4.3.1.3" evidence="2 6"/>
<accession>A0A271KA54</accession>
<evidence type="ECO:0000256" key="5">
    <source>
        <dbReference type="ARBA" id="ARBA00049269"/>
    </source>
</evidence>
<keyword evidence="11" id="KW-1185">Reference proteome</keyword>
<keyword evidence="6" id="KW-0963">Cytoplasm</keyword>
<dbReference type="GO" id="GO:0019557">
    <property type="term" value="P:L-histidine catabolic process to glutamate and formate"/>
    <property type="evidence" value="ECO:0007669"/>
    <property type="project" value="UniProtKB-UniPathway"/>
</dbReference>
<dbReference type="Proteomes" id="UP000215931">
    <property type="component" value="Unassembled WGS sequence"/>
</dbReference>
<evidence type="ECO:0000256" key="7">
    <source>
        <dbReference type="RuleBase" id="RU003954"/>
    </source>
</evidence>
<evidence type="ECO:0000256" key="3">
    <source>
        <dbReference type="ARBA" id="ARBA00022808"/>
    </source>
</evidence>
<feature type="cross-link" description="5-imidazolinone (Ala-Gly)" evidence="6">
    <location>
        <begin position="141"/>
        <end position="143"/>
    </location>
</feature>
<dbReference type="InterPro" id="IPR005921">
    <property type="entry name" value="HutH"/>
</dbReference>
<dbReference type="OrthoDB" id="9806955at2"/>
<dbReference type="FunFam" id="1.10.275.10:FF:000005">
    <property type="entry name" value="Histidine ammonia-lyase"/>
    <property type="match status" value="1"/>
</dbReference>
<evidence type="ECO:0000256" key="8">
    <source>
        <dbReference type="RuleBase" id="RU004479"/>
    </source>
</evidence>
<dbReference type="NCBIfam" id="TIGR01225">
    <property type="entry name" value="hutH"/>
    <property type="match status" value="1"/>
</dbReference>
<proteinExistence type="inferred from homology"/>
<dbReference type="SUPFAM" id="SSF48557">
    <property type="entry name" value="L-aspartase-like"/>
    <property type="match status" value="1"/>
</dbReference>
<evidence type="ECO:0000313" key="11">
    <source>
        <dbReference type="Proteomes" id="UP000215931"/>
    </source>
</evidence>
<keyword evidence="4 6" id="KW-0456">Lyase</keyword>
<dbReference type="RefSeq" id="WP_095521382.1">
    <property type="nucleotide sequence ID" value="NZ_NPKH01000037.1"/>
</dbReference>
<feature type="modified residue" description="2,3-didehydroalanine (Ser)" evidence="6">
    <location>
        <position position="142"/>
    </location>
</feature>
<gene>
    <name evidence="6 10" type="primary">hutH</name>
    <name evidence="10" type="ORF">CIT31_29155</name>
</gene>
<evidence type="ECO:0000256" key="6">
    <source>
        <dbReference type="HAMAP-Rule" id="MF_00229"/>
    </source>
</evidence>
<evidence type="ECO:0000313" key="10">
    <source>
        <dbReference type="EMBL" id="PAP92057.1"/>
    </source>
</evidence>
<comment type="pathway">
    <text evidence="1 6 8">Amino-acid degradation; L-histidine degradation into L-glutamate; N-formimidoyl-L-glutamate from L-histidine: step 1/3.</text>
</comment>
<dbReference type="GO" id="GO:0005737">
    <property type="term" value="C:cytoplasm"/>
    <property type="evidence" value="ECO:0007669"/>
    <property type="project" value="UniProtKB-SubCell"/>
</dbReference>
<comment type="catalytic activity">
    <reaction evidence="5 6 8">
        <text>L-histidine = trans-urocanate + NH4(+)</text>
        <dbReference type="Rhea" id="RHEA:21232"/>
        <dbReference type="ChEBI" id="CHEBI:17771"/>
        <dbReference type="ChEBI" id="CHEBI:28938"/>
        <dbReference type="ChEBI" id="CHEBI:57595"/>
        <dbReference type="EC" id="4.3.1.3"/>
    </reaction>
</comment>
<evidence type="ECO:0000256" key="2">
    <source>
        <dbReference type="ARBA" id="ARBA00012994"/>
    </source>
</evidence>
<evidence type="ECO:0000256" key="1">
    <source>
        <dbReference type="ARBA" id="ARBA00005113"/>
    </source>
</evidence>
<dbReference type="AlphaFoldDB" id="A0A271KA54"/>
<evidence type="ECO:0000256" key="4">
    <source>
        <dbReference type="ARBA" id="ARBA00023239"/>
    </source>
</evidence>
<evidence type="ECO:0000256" key="9">
    <source>
        <dbReference type="RuleBase" id="RU004480"/>
    </source>
</evidence>
<dbReference type="Gene3D" id="1.10.275.10">
    <property type="entry name" value="Fumarase/aspartase (N-terminal domain)"/>
    <property type="match status" value="1"/>
</dbReference>
<dbReference type="Gene3D" id="1.20.200.10">
    <property type="entry name" value="Fumarase/aspartase (Central domain)"/>
    <property type="match status" value="1"/>
</dbReference>
<comment type="subcellular location">
    <subcellularLocation>
        <location evidence="6 9">Cytoplasm</location>
    </subcellularLocation>
</comment>